<evidence type="ECO:0000313" key="3">
    <source>
        <dbReference type="RefSeq" id="XP_052129963.1"/>
    </source>
</evidence>
<feature type="compositionally biased region" description="Basic residues" evidence="1">
    <location>
        <begin position="170"/>
        <end position="186"/>
    </location>
</feature>
<evidence type="ECO:0000313" key="2">
    <source>
        <dbReference type="Proteomes" id="UP000504606"/>
    </source>
</evidence>
<feature type="region of interest" description="Disordered" evidence="1">
    <location>
        <begin position="160"/>
        <end position="211"/>
    </location>
</feature>
<feature type="compositionally biased region" description="Polar residues" evidence="1">
    <location>
        <begin position="74"/>
        <end position="84"/>
    </location>
</feature>
<dbReference type="RefSeq" id="XP_052129963.1">
    <property type="nucleotide sequence ID" value="XM_052274003.1"/>
</dbReference>
<gene>
    <name evidence="3" type="primary">LOC113214665</name>
</gene>
<accession>A0A9C6X6I4</accession>
<dbReference type="KEGG" id="foc:113214665"/>
<feature type="region of interest" description="Disordered" evidence="1">
    <location>
        <begin position="240"/>
        <end position="283"/>
    </location>
</feature>
<evidence type="ECO:0000256" key="1">
    <source>
        <dbReference type="SAM" id="MobiDB-lite"/>
    </source>
</evidence>
<feature type="compositionally biased region" description="Acidic residues" evidence="1">
    <location>
        <begin position="47"/>
        <end position="56"/>
    </location>
</feature>
<proteinExistence type="predicted"/>
<dbReference type="Proteomes" id="UP000504606">
    <property type="component" value="Unplaced"/>
</dbReference>
<feature type="region of interest" description="Disordered" evidence="1">
    <location>
        <begin position="37"/>
        <end position="114"/>
    </location>
</feature>
<organism evidence="2 3">
    <name type="scientific">Frankliniella occidentalis</name>
    <name type="common">Western flower thrips</name>
    <name type="synonym">Euthrips occidentalis</name>
    <dbReference type="NCBI Taxonomy" id="133901"/>
    <lineage>
        <taxon>Eukaryota</taxon>
        <taxon>Metazoa</taxon>
        <taxon>Ecdysozoa</taxon>
        <taxon>Arthropoda</taxon>
        <taxon>Hexapoda</taxon>
        <taxon>Insecta</taxon>
        <taxon>Pterygota</taxon>
        <taxon>Neoptera</taxon>
        <taxon>Paraneoptera</taxon>
        <taxon>Thysanoptera</taxon>
        <taxon>Terebrantia</taxon>
        <taxon>Thripoidea</taxon>
        <taxon>Thripidae</taxon>
        <taxon>Frankliniella</taxon>
    </lineage>
</organism>
<name>A0A9C6X6I4_FRAOC</name>
<dbReference type="PROSITE" id="PS50096">
    <property type="entry name" value="IQ"/>
    <property type="match status" value="1"/>
</dbReference>
<feature type="compositionally biased region" description="Low complexity" evidence="1">
    <location>
        <begin position="98"/>
        <end position="114"/>
    </location>
</feature>
<dbReference type="GeneID" id="113214665"/>
<sequence>MSSLYKPKDPHDVIDGDITEAVHNFERTGQIRDFIALTEETTKDSESVDDPPDAEGQDPQGSAHDVVGDIATEGSVNLEQQTTEEAVHHDVDVEPQTPLSDVPAAVAAASDSPDLVSSVLATDFDPLDEHLFSDGEQPSETVVNYADDADQEDQGWHLQLEEEATPKISKQQRSHVRRRQKRKRERERKGENQSSAPALAEQIGEEQREGRQLVGLERIYLQMCMLTLRKRLTSYVLGLEPGQPQLPKPSSELAQVEESQDTPGNGWGDRLRKRSKGPGAYSE</sequence>
<protein>
    <submittedName>
        <fullName evidence="3">Uncharacterized protein LOC113214665</fullName>
    </submittedName>
</protein>
<dbReference type="AlphaFoldDB" id="A0A9C6X6I4"/>
<keyword evidence="2" id="KW-1185">Reference proteome</keyword>
<reference evidence="3" key="1">
    <citation type="submission" date="2025-08" db="UniProtKB">
        <authorList>
            <consortium name="RefSeq"/>
        </authorList>
    </citation>
    <scope>IDENTIFICATION</scope>
    <source>
        <tissue evidence="3">Whole organism</tissue>
    </source>
</reference>